<sequence length="112" mass="12605">MYTQCNKEQGMNKVRARATEEAWKQTLTPYFGQRDIGGVAKSQTHRVAIAQASRRDEQKHKIRLLQVPSRTRTSDREVLLIQRESDGPRLPGIHTAGGSKVASNHVTITIIK</sequence>
<proteinExistence type="predicted"/>
<protein>
    <submittedName>
        <fullName evidence="1">Uncharacterized protein</fullName>
    </submittedName>
</protein>
<name>A0AAV3RZT9_LITER</name>
<accession>A0AAV3RZT9</accession>
<dbReference type="AlphaFoldDB" id="A0AAV3RZT9"/>
<evidence type="ECO:0000313" key="2">
    <source>
        <dbReference type="Proteomes" id="UP001454036"/>
    </source>
</evidence>
<comment type="caution">
    <text evidence="1">The sequence shown here is derived from an EMBL/GenBank/DDBJ whole genome shotgun (WGS) entry which is preliminary data.</text>
</comment>
<reference evidence="1 2" key="1">
    <citation type="submission" date="2024-01" db="EMBL/GenBank/DDBJ databases">
        <title>The complete chloroplast genome sequence of Lithospermum erythrorhizon: insights into the phylogenetic relationship among Boraginaceae species and the maternal lineages of purple gromwells.</title>
        <authorList>
            <person name="Okada T."/>
            <person name="Watanabe K."/>
        </authorList>
    </citation>
    <scope>NUCLEOTIDE SEQUENCE [LARGE SCALE GENOMIC DNA]</scope>
</reference>
<keyword evidence="2" id="KW-1185">Reference proteome</keyword>
<dbReference type="Proteomes" id="UP001454036">
    <property type="component" value="Unassembled WGS sequence"/>
</dbReference>
<gene>
    <name evidence="1" type="ORF">LIER_34257</name>
</gene>
<organism evidence="1 2">
    <name type="scientific">Lithospermum erythrorhizon</name>
    <name type="common">Purple gromwell</name>
    <name type="synonym">Lithospermum officinale var. erythrorhizon</name>
    <dbReference type="NCBI Taxonomy" id="34254"/>
    <lineage>
        <taxon>Eukaryota</taxon>
        <taxon>Viridiplantae</taxon>
        <taxon>Streptophyta</taxon>
        <taxon>Embryophyta</taxon>
        <taxon>Tracheophyta</taxon>
        <taxon>Spermatophyta</taxon>
        <taxon>Magnoliopsida</taxon>
        <taxon>eudicotyledons</taxon>
        <taxon>Gunneridae</taxon>
        <taxon>Pentapetalae</taxon>
        <taxon>asterids</taxon>
        <taxon>lamiids</taxon>
        <taxon>Boraginales</taxon>
        <taxon>Boraginaceae</taxon>
        <taxon>Boraginoideae</taxon>
        <taxon>Lithospermeae</taxon>
        <taxon>Lithospermum</taxon>
    </lineage>
</organism>
<evidence type="ECO:0000313" key="1">
    <source>
        <dbReference type="EMBL" id="GAA0186969.1"/>
    </source>
</evidence>
<dbReference type="EMBL" id="BAABME010014210">
    <property type="protein sequence ID" value="GAA0186969.1"/>
    <property type="molecule type" value="Genomic_DNA"/>
</dbReference>